<keyword evidence="3" id="KW-1185">Reference proteome</keyword>
<dbReference type="EMBL" id="BAABAS010000021">
    <property type="protein sequence ID" value="GAA4239846.1"/>
    <property type="molecule type" value="Genomic_DNA"/>
</dbReference>
<accession>A0ABP8CJ16</accession>
<evidence type="ECO:0000256" key="1">
    <source>
        <dbReference type="SAM" id="MobiDB-lite"/>
    </source>
</evidence>
<feature type="region of interest" description="Disordered" evidence="1">
    <location>
        <begin position="1"/>
        <end position="36"/>
    </location>
</feature>
<proteinExistence type="predicted"/>
<feature type="compositionally biased region" description="Basic and acidic residues" evidence="1">
    <location>
        <begin position="1"/>
        <end position="10"/>
    </location>
</feature>
<sequence>MIKIVGEKGRRLSRTCPSTWDANGEDPARPPDGAPRPAVAKIVRAWVADLRRS</sequence>
<organism evidence="2 3">
    <name type="scientific">Actinomadura meridiana</name>
    <dbReference type="NCBI Taxonomy" id="559626"/>
    <lineage>
        <taxon>Bacteria</taxon>
        <taxon>Bacillati</taxon>
        <taxon>Actinomycetota</taxon>
        <taxon>Actinomycetes</taxon>
        <taxon>Streptosporangiales</taxon>
        <taxon>Thermomonosporaceae</taxon>
        <taxon>Actinomadura</taxon>
    </lineage>
</organism>
<protein>
    <submittedName>
        <fullName evidence="2">Uncharacterized protein</fullName>
    </submittedName>
</protein>
<dbReference type="Proteomes" id="UP001501710">
    <property type="component" value="Unassembled WGS sequence"/>
</dbReference>
<reference evidence="3" key="1">
    <citation type="journal article" date="2019" name="Int. J. Syst. Evol. Microbiol.">
        <title>The Global Catalogue of Microorganisms (GCM) 10K type strain sequencing project: providing services to taxonomists for standard genome sequencing and annotation.</title>
        <authorList>
            <consortium name="The Broad Institute Genomics Platform"/>
            <consortium name="The Broad Institute Genome Sequencing Center for Infectious Disease"/>
            <person name="Wu L."/>
            <person name="Ma J."/>
        </authorList>
    </citation>
    <scope>NUCLEOTIDE SEQUENCE [LARGE SCALE GENOMIC DNA]</scope>
    <source>
        <strain evidence="3">JCM 17440</strain>
    </source>
</reference>
<name>A0ABP8CJ16_9ACTN</name>
<evidence type="ECO:0000313" key="2">
    <source>
        <dbReference type="EMBL" id="GAA4239846.1"/>
    </source>
</evidence>
<comment type="caution">
    <text evidence="2">The sequence shown here is derived from an EMBL/GenBank/DDBJ whole genome shotgun (WGS) entry which is preliminary data.</text>
</comment>
<evidence type="ECO:0000313" key="3">
    <source>
        <dbReference type="Proteomes" id="UP001501710"/>
    </source>
</evidence>
<gene>
    <name evidence="2" type="ORF">GCM10022254_62190</name>
</gene>